<dbReference type="InterPro" id="IPR013430">
    <property type="entry name" value="Toxin_antidote_HigA"/>
</dbReference>
<protein>
    <submittedName>
        <fullName evidence="3">Addiction module antidote protein, HigA family</fullName>
    </submittedName>
</protein>
<dbReference type="PANTHER" id="PTHR36924">
    <property type="entry name" value="ANTITOXIN HIGA-1"/>
    <property type="match status" value="1"/>
</dbReference>
<reference evidence="4" key="1">
    <citation type="submission" date="2016-10" db="EMBL/GenBank/DDBJ databases">
        <authorList>
            <person name="Varghese N."/>
            <person name="Submissions S."/>
        </authorList>
    </citation>
    <scope>NUCLEOTIDE SEQUENCE [LARGE SCALE GENOMIC DNA]</scope>
    <source>
        <strain evidence="4">CGMCC 1.6495</strain>
    </source>
</reference>
<dbReference type="EMBL" id="FOGS01000004">
    <property type="protein sequence ID" value="SER91935.1"/>
    <property type="molecule type" value="Genomic_DNA"/>
</dbReference>
<dbReference type="Proteomes" id="UP000198505">
    <property type="component" value="Unassembled WGS sequence"/>
</dbReference>
<evidence type="ECO:0000313" key="3">
    <source>
        <dbReference type="EMBL" id="SER91935.1"/>
    </source>
</evidence>
<keyword evidence="1" id="KW-0238">DNA-binding</keyword>
<dbReference type="STRING" id="416874.SAMN04487958_104181"/>
<organism evidence="3 4">
    <name type="scientific">Vreelandella subterranea</name>
    <dbReference type="NCBI Taxonomy" id="416874"/>
    <lineage>
        <taxon>Bacteria</taxon>
        <taxon>Pseudomonadati</taxon>
        <taxon>Pseudomonadota</taxon>
        <taxon>Gammaproteobacteria</taxon>
        <taxon>Oceanospirillales</taxon>
        <taxon>Halomonadaceae</taxon>
        <taxon>Vreelandella</taxon>
    </lineage>
</organism>
<dbReference type="SUPFAM" id="SSF47413">
    <property type="entry name" value="lambda repressor-like DNA-binding domains"/>
    <property type="match status" value="1"/>
</dbReference>
<dbReference type="InterPro" id="IPR001387">
    <property type="entry name" value="Cro/C1-type_HTH"/>
</dbReference>
<name>A0A1H9T3X0_9GAMM</name>
<dbReference type="Gene3D" id="1.10.260.40">
    <property type="entry name" value="lambda repressor-like DNA-binding domains"/>
    <property type="match status" value="1"/>
</dbReference>
<dbReference type="RefSeq" id="WP_092826866.1">
    <property type="nucleotide sequence ID" value="NZ_FOGS01000004.1"/>
</dbReference>
<accession>A0A1H9T3X0</accession>
<evidence type="ECO:0000259" key="2">
    <source>
        <dbReference type="Pfam" id="PF01381"/>
    </source>
</evidence>
<keyword evidence="4" id="KW-1185">Reference proteome</keyword>
<evidence type="ECO:0000256" key="1">
    <source>
        <dbReference type="ARBA" id="ARBA00023125"/>
    </source>
</evidence>
<gene>
    <name evidence="3" type="ORF">SAMN04487958_104181</name>
</gene>
<sequence length="91" mass="10022">MAMYNPSHPGRIIRQRLIEDEDGHKISSVASVAEQIGCHRNTLNRVINGSASVTPEMALALEKLNAGSAEFWLSMQANYDLFQLRHSQGAA</sequence>
<evidence type="ECO:0000313" key="4">
    <source>
        <dbReference type="Proteomes" id="UP000198505"/>
    </source>
</evidence>
<dbReference type="PANTHER" id="PTHR36924:SF1">
    <property type="entry name" value="ANTITOXIN HIGA-1"/>
    <property type="match status" value="1"/>
</dbReference>
<dbReference type="AlphaFoldDB" id="A0A1H9T3X0"/>
<dbReference type="InterPro" id="IPR010982">
    <property type="entry name" value="Lambda_DNA-bd_dom_sf"/>
</dbReference>
<dbReference type="NCBIfam" id="TIGR02607">
    <property type="entry name" value="antidote_HigA"/>
    <property type="match status" value="1"/>
</dbReference>
<dbReference type="Pfam" id="PF01381">
    <property type="entry name" value="HTH_3"/>
    <property type="match status" value="1"/>
</dbReference>
<proteinExistence type="predicted"/>
<feature type="domain" description="HTH cro/C1-type" evidence="2">
    <location>
        <begin position="30"/>
        <end position="64"/>
    </location>
</feature>
<dbReference type="GO" id="GO:0003677">
    <property type="term" value="F:DNA binding"/>
    <property type="evidence" value="ECO:0007669"/>
    <property type="project" value="UniProtKB-KW"/>
</dbReference>